<dbReference type="GO" id="GO:0006508">
    <property type="term" value="P:proteolysis"/>
    <property type="evidence" value="ECO:0007669"/>
    <property type="project" value="UniProtKB-KW"/>
</dbReference>
<dbReference type="InterPro" id="IPR001460">
    <property type="entry name" value="PCN-bd_Tpept"/>
</dbReference>
<dbReference type="InterPro" id="IPR001264">
    <property type="entry name" value="Glyco_trans_51"/>
</dbReference>
<name>A0A1N7G811_9ACTN</name>
<dbReference type="Pfam" id="PF00912">
    <property type="entry name" value="Transgly"/>
    <property type="match status" value="1"/>
</dbReference>
<evidence type="ECO:0000256" key="13">
    <source>
        <dbReference type="ARBA" id="ARBA00049902"/>
    </source>
</evidence>
<evidence type="ECO:0000313" key="17">
    <source>
        <dbReference type="EMBL" id="SIS08731.1"/>
    </source>
</evidence>
<reference evidence="18" key="1">
    <citation type="submission" date="2017-01" db="EMBL/GenBank/DDBJ databases">
        <authorList>
            <person name="Varghese N."/>
            <person name="Submissions S."/>
        </authorList>
    </citation>
    <scope>NUCLEOTIDE SEQUENCE [LARGE SCALE GENOMIC DNA]</scope>
    <source>
        <strain evidence="18">ATCC 12950</strain>
    </source>
</reference>
<evidence type="ECO:0000256" key="3">
    <source>
        <dbReference type="ARBA" id="ARBA00022645"/>
    </source>
</evidence>
<comment type="catalytic activity">
    <reaction evidence="13">
        <text>[GlcNAc-(1-&gt;4)-Mur2Ac(oyl-L-Ala-gamma-D-Glu-L-Lys-D-Ala-D-Ala)](n)-di-trans,octa-cis-undecaprenyl diphosphate + beta-D-GlcNAc-(1-&gt;4)-Mur2Ac(oyl-L-Ala-gamma-D-Glu-L-Lys-D-Ala-D-Ala)-di-trans,octa-cis-undecaprenyl diphosphate = [GlcNAc-(1-&gt;4)-Mur2Ac(oyl-L-Ala-gamma-D-Glu-L-Lys-D-Ala-D-Ala)](n+1)-di-trans,octa-cis-undecaprenyl diphosphate + di-trans,octa-cis-undecaprenyl diphosphate + H(+)</text>
        <dbReference type="Rhea" id="RHEA:23708"/>
        <dbReference type="Rhea" id="RHEA-COMP:9602"/>
        <dbReference type="Rhea" id="RHEA-COMP:9603"/>
        <dbReference type="ChEBI" id="CHEBI:15378"/>
        <dbReference type="ChEBI" id="CHEBI:58405"/>
        <dbReference type="ChEBI" id="CHEBI:60033"/>
        <dbReference type="ChEBI" id="CHEBI:78435"/>
        <dbReference type="EC" id="2.4.99.28"/>
    </reaction>
</comment>
<dbReference type="SUPFAM" id="SSF56601">
    <property type="entry name" value="beta-lactamase/transpeptidase-like"/>
    <property type="match status" value="1"/>
</dbReference>
<dbReference type="SUPFAM" id="SSF53955">
    <property type="entry name" value="Lysozyme-like"/>
    <property type="match status" value="1"/>
</dbReference>
<dbReference type="InterPro" id="IPR036950">
    <property type="entry name" value="PBP_transglycosylase"/>
</dbReference>
<sequence>MSMPGESPNGRTLGSVQAHGKSLASRTGAALRLVGAAGVAGVLAAAIALPAVGGAGVTVKSSIETLSLKPAKLDEPPLPEKTVLLDSDGKQIAQFYFENRESVPMDRIAPIMRKAIVAIEDFRFYEHGPLDVEGTTRALVRNITTGGVTQGGSSITQQYVKQVLYNKAETDEQKAAAVAPTVGRKLNEIRYAMGIEQKYSKDEILNRYLNIAYFGASAYGIEAASKRFFGKHASDLSLSEAATLAGAVQDPNATDPNRGKEFRDRLLTRRNVVLDRMQELHIITEAERDAAKKKKLGWKDKEIPGGCEESDYPYFCLYVRNEILNDQQFGKTKKARQDFLARGGLTIRTTLNRKMQKAADTAIKKYVHPSDKPVASEALVEPGTGAIRAMAASRRFGTSKKKNEMSINVVADAQHGGGAGFQAGSTFKVFTLLTALKEGWKINDGISTGATFQASGPSAFKDCDGNLVGDPRVVQHNSEGGSGGFLTLQTGTLKSVNTFFMTLEQRVGLCDVVKTAKDFGIKRADGAKLREFQTFTLGFNEMDPVTVASAYAAVAARGKYCKPMAITEITDRYNKVTSFKPSCKQAIEAEIADAATYIMSGVFTKGTMSAVGGIGRDAAGKTGTGDESRTVWFAGFTPDLAGAVSLGDPRGPIRYPLPGQVMAGRTYGSVFGATVPGPIWKATFLSALKGIEPSSFVKPDMSRFGGCAHQCAPPPKPKSDRGDGGDHGDGPGGGGFGNGRGGGPGGGHGGGPGGGRGGPGGGDSPFNPFG</sequence>
<keyword evidence="11" id="KW-0961">Cell wall biogenesis/degradation</keyword>
<evidence type="ECO:0000256" key="14">
    <source>
        <dbReference type="SAM" id="MobiDB-lite"/>
    </source>
</evidence>
<dbReference type="EMBL" id="FTNI01000026">
    <property type="protein sequence ID" value="SIS08731.1"/>
    <property type="molecule type" value="Genomic_DNA"/>
</dbReference>
<dbReference type="InterPro" id="IPR050396">
    <property type="entry name" value="Glycosyltr_51/Transpeptidase"/>
</dbReference>
<comment type="similarity">
    <text evidence="1">In the C-terminal section; belongs to the transpeptidase family.</text>
</comment>
<feature type="compositionally biased region" description="Basic and acidic residues" evidence="14">
    <location>
        <begin position="717"/>
        <end position="729"/>
    </location>
</feature>
<dbReference type="Pfam" id="PF00905">
    <property type="entry name" value="Transpeptidase"/>
    <property type="match status" value="1"/>
</dbReference>
<dbReference type="GO" id="GO:0008658">
    <property type="term" value="F:penicillin binding"/>
    <property type="evidence" value="ECO:0007669"/>
    <property type="project" value="InterPro"/>
</dbReference>
<protein>
    <submittedName>
        <fullName evidence="17">Membrane carboxypeptidase (Penicillin-binding protein)</fullName>
    </submittedName>
</protein>
<dbReference type="GO" id="GO:0008955">
    <property type="term" value="F:peptidoglycan glycosyltransferase activity"/>
    <property type="evidence" value="ECO:0007669"/>
    <property type="project" value="UniProtKB-EC"/>
</dbReference>
<dbReference type="GO" id="GO:0030288">
    <property type="term" value="C:outer membrane-bounded periplasmic space"/>
    <property type="evidence" value="ECO:0007669"/>
    <property type="project" value="TreeGrafter"/>
</dbReference>
<evidence type="ECO:0000256" key="11">
    <source>
        <dbReference type="ARBA" id="ARBA00023316"/>
    </source>
</evidence>
<dbReference type="FunFam" id="1.10.3810.10:FF:000001">
    <property type="entry name" value="Penicillin-binding protein 1A"/>
    <property type="match status" value="1"/>
</dbReference>
<keyword evidence="18" id="KW-1185">Reference proteome</keyword>
<comment type="similarity">
    <text evidence="2">In the N-terminal section; belongs to the glycosyltransferase 51 family.</text>
</comment>
<feature type="region of interest" description="Disordered" evidence="14">
    <location>
        <begin position="707"/>
        <end position="770"/>
    </location>
</feature>
<keyword evidence="8" id="KW-0133">Cell shape</keyword>
<dbReference type="InterPro" id="IPR023346">
    <property type="entry name" value="Lysozyme-like_dom_sf"/>
</dbReference>
<keyword evidence="5" id="KW-0328">Glycosyltransferase</keyword>
<evidence type="ECO:0000313" key="18">
    <source>
        <dbReference type="Proteomes" id="UP000186096"/>
    </source>
</evidence>
<dbReference type="Proteomes" id="UP000186096">
    <property type="component" value="Unassembled WGS sequence"/>
</dbReference>
<feature type="domain" description="Penicillin-binding protein transpeptidase" evidence="15">
    <location>
        <begin position="379"/>
        <end position="639"/>
    </location>
</feature>
<keyword evidence="3 17" id="KW-0121">Carboxypeptidase</keyword>
<organism evidence="17 18">
    <name type="scientific">Microbispora rosea</name>
    <dbReference type="NCBI Taxonomy" id="58117"/>
    <lineage>
        <taxon>Bacteria</taxon>
        <taxon>Bacillati</taxon>
        <taxon>Actinomycetota</taxon>
        <taxon>Actinomycetes</taxon>
        <taxon>Streptosporangiales</taxon>
        <taxon>Streptosporangiaceae</taxon>
        <taxon>Microbispora</taxon>
    </lineage>
</organism>
<proteinExistence type="inferred from homology"/>
<dbReference type="STRING" id="58117.SAMN05421833_126132"/>
<keyword evidence="10" id="KW-0511">Multifunctional enzyme</keyword>
<evidence type="ECO:0000256" key="8">
    <source>
        <dbReference type="ARBA" id="ARBA00022960"/>
    </source>
</evidence>
<evidence type="ECO:0000259" key="15">
    <source>
        <dbReference type="Pfam" id="PF00905"/>
    </source>
</evidence>
<feature type="domain" description="Glycosyl transferase family 51" evidence="16">
    <location>
        <begin position="89"/>
        <end position="278"/>
    </location>
</feature>
<evidence type="ECO:0000256" key="6">
    <source>
        <dbReference type="ARBA" id="ARBA00022679"/>
    </source>
</evidence>
<keyword evidence="6" id="KW-0808">Transferase</keyword>
<dbReference type="GO" id="GO:0071555">
    <property type="term" value="P:cell wall organization"/>
    <property type="evidence" value="ECO:0007669"/>
    <property type="project" value="UniProtKB-KW"/>
</dbReference>
<evidence type="ECO:0000256" key="1">
    <source>
        <dbReference type="ARBA" id="ARBA00007090"/>
    </source>
</evidence>
<dbReference type="PANTHER" id="PTHR32282:SF33">
    <property type="entry name" value="PEPTIDOGLYCAN GLYCOSYLTRANSFERASE"/>
    <property type="match status" value="1"/>
</dbReference>
<evidence type="ECO:0000259" key="16">
    <source>
        <dbReference type="Pfam" id="PF00912"/>
    </source>
</evidence>
<dbReference type="AlphaFoldDB" id="A0A1N7G811"/>
<evidence type="ECO:0000256" key="7">
    <source>
        <dbReference type="ARBA" id="ARBA00022801"/>
    </source>
</evidence>
<evidence type="ECO:0000256" key="2">
    <source>
        <dbReference type="ARBA" id="ARBA00007739"/>
    </source>
</evidence>
<dbReference type="PANTHER" id="PTHR32282">
    <property type="entry name" value="BINDING PROTEIN TRANSPEPTIDASE, PUTATIVE-RELATED"/>
    <property type="match status" value="1"/>
</dbReference>
<gene>
    <name evidence="17" type="ORF">SAMN05421833_126132</name>
</gene>
<feature type="compositionally biased region" description="Gly residues" evidence="14">
    <location>
        <begin position="730"/>
        <end position="763"/>
    </location>
</feature>
<keyword evidence="7" id="KW-0378">Hydrolase</keyword>
<dbReference type="InterPro" id="IPR012338">
    <property type="entry name" value="Beta-lactam/transpept-like"/>
</dbReference>
<dbReference type="Gene3D" id="1.10.3810.10">
    <property type="entry name" value="Biosynthetic peptidoglycan transglycosylase-like"/>
    <property type="match status" value="1"/>
</dbReference>
<accession>A0A1N7G811</accession>
<evidence type="ECO:0000256" key="12">
    <source>
        <dbReference type="ARBA" id="ARBA00034000"/>
    </source>
</evidence>
<dbReference type="GO" id="GO:0009252">
    <property type="term" value="P:peptidoglycan biosynthetic process"/>
    <property type="evidence" value="ECO:0007669"/>
    <property type="project" value="UniProtKB-KW"/>
</dbReference>
<keyword evidence="9" id="KW-0573">Peptidoglycan synthesis</keyword>
<evidence type="ECO:0000256" key="4">
    <source>
        <dbReference type="ARBA" id="ARBA00022670"/>
    </source>
</evidence>
<dbReference type="Gene3D" id="3.40.710.10">
    <property type="entry name" value="DD-peptidase/beta-lactamase superfamily"/>
    <property type="match status" value="1"/>
</dbReference>
<evidence type="ECO:0000256" key="10">
    <source>
        <dbReference type="ARBA" id="ARBA00023268"/>
    </source>
</evidence>
<dbReference type="GO" id="GO:0009002">
    <property type="term" value="F:serine-type D-Ala-D-Ala carboxypeptidase activity"/>
    <property type="evidence" value="ECO:0007669"/>
    <property type="project" value="UniProtKB-EC"/>
</dbReference>
<comment type="catalytic activity">
    <reaction evidence="12">
        <text>Preferential cleavage: (Ac)2-L-Lys-D-Ala-|-D-Ala. Also transpeptidation of peptidyl-alanyl moieties that are N-acyl substituents of D-alanine.</text>
        <dbReference type="EC" id="3.4.16.4"/>
    </reaction>
</comment>
<dbReference type="GO" id="GO:0008360">
    <property type="term" value="P:regulation of cell shape"/>
    <property type="evidence" value="ECO:0007669"/>
    <property type="project" value="UniProtKB-KW"/>
</dbReference>
<keyword evidence="4" id="KW-0645">Protease</keyword>
<evidence type="ECO:0000256" key="9">
    <source>
        <dbReference type="ARBA" id="ARBA00022984"/>
    </source>
</evidence>
<evidence type="ECO:0000256" key="5">
    <source>
        <dbReference type="ARBA" id="ARBA00022676"/>
    </source>
</evidence>